<protein>
    <submittedName>
        <fullName evidence="1">Uncharacterized protein</fullName>
    </submittedName>
</protein>
<gene>
    <name evidence="1" type="ORF">JZ751_005750</name>
</gene>
<dbReference type="Proteomes" id="UP000824540">
    <property type="component" value="Unassembled WGS sequence"/>
</dbReference>
<name>A0A8T2N4Y7_9TELE</name>
<reference evidence="1" key="1">
    <citation type="thesis" date="2021" institute="BYU ScholarsArchive" country="Provo, UT, USA">
        <title>Applications of and Algorithms for Genome Assembly and Genomic Analyses with an Emphasis on Marine Teleosts.</title>
        <authorList>
            <person name="Pickett B.D."/>
        </authorList>
    </citation>
    <scope>NUCLEOTIDE SEQUENCE</scope>
    <source>
        <strain evidence="1">HI-2016</strain>
    </source>
</reference>
<accession>A0A8T2N4Y7</accession>
<proteinExistence type="predicted"/>
<organism evidence="1 2">
    <name type="scientific">Albula glossodonta</name>
    <name type="common">roundjaw bonefish</name>
    <dbReference type="NCBI Taxonomy" id="121402"/>
    <lineage>
        <taxon>Eukaryota</taxon>
        <taxon>Metazoa</taxon>
        <taxon>Chordata</taxon>
        <taxon>Craniata</taxon>
        <taxon>Vertebrata</taxon>
        <taxon>Euteleostomi</taxon>
        <taxon>Actinopterygii</taxon>
        <taxon>Neopterygii</taxon>
        <taxon>Teleostei</taxon>
        <taxon>Albuliformes</taxon>
        <taxon>Albulidae</taxon>
        <taxon>Albula</taxon>
    </lineage>
</organism>
<dbReference type="AlphaFoldDB" id="A0A8T2N4Y7"/>
<sequence>MVMKCDHGFLRVFKVHGNRASLSGRRRCGLIYEVPQFRFLHHSTWGLDRLLIRLVWLRRGDGGP</sequence>
<dbReference type="EMBL" id="JAFBMS010000130">
    <property type="protein sequence ID" value="KAG9335074.1"/>
    <property type="molecule type" value="Genomic_DNA"/>
</dbReference>
<comment type="caution">
    <text evidence="1">The sequence shown here is derived from an EMBL/GenBank/DDBJ whole genome shotgun (WGS) entry which is preliminary data.</text>
</comment>
<evidence type="ECO:0000313" key="2">
    <source>
        <dbReference type="Proteomes" id="UP000824540"/>
    </source>
</evidence>
<evidence type="ECO:0000313" key="1">
    <source>
        <dbReference type="EMBL" id="KAG9335074.1"/>
    </source>
</evidence>
<keyword evidence="2" id="KW-1185">Reference proteome</keyword>